<name>D7FQK9_ECTSI</name>
<keyword evidence="1" id="KW-0472">Membrane</keyword>
<evidence type="ECO:0000313" key="2">
    <source>
        <dbReference type="EMBL" id="CBJ30604.1"/>
    </source>
</evidence>
<keyword evidence="3" id="KW-1185">Reference proteome</keyword>
<dbReference type="EMBL" id="FN648380">
    <property type="protein sequence ID" value="CBJ30604.1"/>
    <property type="molecule type" value="Genomic_DNA"/>
</dbReference>
<organism evidence="2 3">
    <name type="scientific">Ectocarpus siliculosus</name>
    <name type="common">Brown alga</name>
    <name type="synonym">Conferva siliculosa</name>
    <dbReference type="NCBI Taxonomy" id="2880"/>
    <lineage>
        <taxon>Eukaryota</taxon>
        <taxon>Sar</taxon>
        <taxon>Stramenopiles</taxon>
        <taxon>Ochrophyta</taxon>
        <taxon>PX clade</taxon>
        <taxon>Phaeophyceae</taxon>
        <taxon>Ectocarpales</taxon>
        <taxon>Ectocarpaceae</taxon>
        <taxon>Ectocarpus</taxon>
    </lineage>
</organism>
<proteinExistence type="predicted"/>
<dbReference type="EMBL" id="FN649727">
    <property type="protein sequence ID" value="CBJ30604.1"/>
    <property type="molecule type" value="Genomic_DNA"/>
</dbReference>
<dbReference type="Proteomes" id="UP000002630">
    <property type="component" value="Linkage Group LG02"/>
</dbReference>
<dbReference type="AlphaFoldDB" id="D7FQK9"/>
<evidence type="ECO:0008006" key="4">
    <source>
        <dbReference type="Google" id="ProtNLM"/>
    </source>
</evidence>
<gene>
    <name evidence="2" type="ORF">Esi_0203_0041</name>
</gene>
<feature type="transmembrane region" description="Helical" evidence="1">
    <location>
        <begin position="145"/>
        <end position="168"/>
    </location>
</feature>
<sequence length="206" mass="23193">MLSFSYISCFRSKARYELSKLQELIVCYRCLSGAFILLLFPLFWVAASEARPVITPITSFGNGSSWNYGWGRPVLHFGLVFVGMFVDTHQAARLSCLVGMMQAIVLDTLSSYALGTQIDCVQSGRCAVPEHTTLSGLRLLQSRDLASVALATWALLLAYYLSLVIGMCRTRYNFRQLHAGDHNRVLVMRRELAKRSTRNRDDDNIL</sequence>
<protein>
    <recommendedName>
        <fullName evidence="4">MARVEL domain-containing protein</fullName>
    </recommendedName>
</protein>
<dbReference type="OrthoDB" id="10555254at2759"/>
<evidence type="ECO:0000256" key="1">
    <source>
        <dbReference type="SAM" id="Phobius"/>
    </source>
</evidence>
<keyword evidence="1" id="KW-1133">Transmembrane helix</keyword>
<evidence type="ECO:0000313" key="3">
    <source>
        <dbReference type="Proteomes" id="UP000002630"/>
    </source>
</evidence>
<accession>D7FQK9</accession>
<keyword evidence="1" id="KW-0812">Transmembrane</keyword>
<reference evidence="2 3" key="1">
    <citation type="journal article" date="2010" name="Nature">
        <title>The Ectocarpus genome and the independent evolution of multicellularity in brown algae.</title>
        <authorList>
            <person name="Cock J.M."/>
            <person name="Sterck L."/>
            <person name="Rouze P."/>
            <person name="Scornet D."/>
            <person name="Allen A.E."/>
            <person name="Amoutzias G."/>
            <person name="Anthouard V."/>
            <person name="Artiguenave F."/>
            <person name="Aury J.M."/>
            <person name="Badger J.H."/>
            <person name="Beszteri B."/>
            <person name="Billiau K."/>
            <person name="Bonnet E."/>
            <person name="Bothwell J.H."/>
            <person name="Bowler C."/>
            <person name="Boyen C."/>
            <person name="Brownlee C."/>
            <person name="Carrano C.J."/>
            <person name="Charrier B."/>
            <person name="Cho G.Y."/>
            <person name="Coelho S.M."/>
            <person name="Collen J."/>
            <person name="Corre E."/>
            <person name="Da Silva C."/>
            <person name="Delage L."/>
            <person name="Delaroque N."/>
            <person name="Dittami S.M."/>
            <person name="Doulbeau S."/>
            <person name="Elias M."/>
            <person name="Farnham G."/>
            <person name="Gachon C.M."/>
            <person name="Gschloessl B."/>
            <person name="Heesch S."/>
            <person name="Jabbari K."/>
            <person name="Jubin C."/>
            <person name="Kawai H."/>
            <person name="Kimura K."/>
            <person name="Kloareg B."/>
            <person name="Kupper F.C."/>
            <person name="Lang D."/>
            <person name="Le Bail A."/>
            <person name="Leblanc C."/>
            <person name="Lerouge P."/>
            <person name="Lohr M."/>
            <person name="Lopez P.J."/>
            <person name="Martens C."/>
            <person name="Maumus F."/>
            <person name="Michel G."/>
            <person name="Miranda-Saavedra D."/>
            <person name="Morales J."/>
            <person name="Moreau H."/>
            <person name="Motomura T."/>
            <person name="Nagasato C."/>
            <person name="Napoli C.A."/>
            <person name="Nelson D.R."/>
            <person name="Nyvall-Collen P."/>
            <person name="Peters A.F."/>
            <person name="Pommier C."/>
            <person name="Potin P."/>
            <person name="Poulain J."/>
            <person name="Quesneville H."/>
            <person name="Read B."/>
            <person name="Rensing S.A."/>
            <person name="Ritter A."/>
            <person name="Rousvoal S."/>
            <person name="Samanta M."/>
            <person name="Samson G."/>
            <person name="Schroeder D.C."/>
            <person name="Segurens B."/>
            <person name="Strittmatter M."/>
            <person name="Tonon T."/>
            <person name="Tregear J.W."/>
            <person name="Valentin K."/>
            <person name="von Dassow P."/>
            <person name="Yamagishi T."/>
            <person name="Van de Peer Y."/>
            <person name="Wincker P."/>
        </authorList>
    </citation>
    <scope>NUCLEOTIDE SEQUENCE [LARGE SCALE GENOMIC DNA]</scope>
    <source>
        <strain evidence="3">Ec32 / CCAP1310/4</strain>
    </source>
</reference>
<dbReference type="InParanoid" id="D7FQK9"/>
<feature type="transmembrane region" description="Helical" evidence="1">
    <location>
        <begin position="21"/>
        <end position="47"/>
    </location>
</feature>